<reference evidence="2" key="1">
    <citation type="journal article" date="2021" name="Nat. Commun.">
        <title>Genetic determinants of endophytism in the Arabidopsis root mycobiome.</title>
        <authorList>
            <person name="Mesny F."/>
            <person name="Miyauchi S."/>
            <person name="Thiergart T."/>
            <person name="Pickel B."/>
            <person name="Atanasova L."/>
            <person name="Karlsson M."/>
            <person name="Huettel B."/>
            <person name="Barry K.W."/>
            <person name="Haridas S."/>
            <person name="Chen C."/>
            <person name="Bauer D."/>
            <person name="Andreopoulos W."/>
            <person name="Pangilinan J."/>
            <person name="LaButti K."/>
            <person name="Riley R."/>
            <person name="Lipzen A."/>
            <person name="Clum A."/>
            <person name="Drula E."/>
            <person name="Henrissat B."/>
            <person name="Kohler A."/>
            <person name="Grigoriev I.V."/>
            <person name="Martin F.M."/>
            <person name="Hacquard S."/>
        </authorList>
    </citation>
    <scope>NUCLEOTIDE SEQUENCE</scope>
    <source>
        <strain evidence="2">MPI-CAGE-CH-0243</strain>
    </source>
</reference>
<proteinExistence type="predicted"/>
<dbReference type="OrthoDB" id="2107880at2759"/>
<evidence type="ECO:0000313" key="3">
    <source>
        <dbReference type="Proteomes" id="UP000700596"/>
    </source>
</evidence>
<keyword evidence="3" id="KW-1185">Reference proteome</keyword>
<dbReference type="Pfam" id="PF20180">
    <property type="entry name" value="UQCC2_CBP6"/>
    <property type="match status" value="1"/>
</dbReference>
<feature type="region of interest" description="Disordered" evidence="1">
    <location>
        <begin position="39"/>
        <end position="63"/>
    </location>
</feature>
<dbReference type="GO" id="GO:0034551">
    <property type="term" value="P:mitochondrial respiratory chain complex III assembly"/>
    <property type="evidence" value="ECO:0007669"/>
    <property type="project" value="TreeGrafter"/>
</dbReference>
<organism evidence="2 3">
    <name type="scientific">Dendryphion nanum</name>
    <dbReference type="NCBI Taxonomy" id="256645"/>
    <lineage>
        <taxon>Eukaryota</taxon>
        <taxon>Fungi</taxon>
        <taxon>Dikarya</taxon>
        <taxon>Ascomycota</taxon>
        <taxon>Pezizomycotina</taxon>
        <taxon>Dothideomycetes</taxon>
        <taxon>Pleosporomycetidae</taxon>
        <taxon>Pleosporales</taxon>
        <taxon>Torulaceae</taxon>
        <taxon>Dendryphion</taxon>
    </lineage>
</organism>
<evidence type="ECO:0000313" key="2">
    <source>
        <dbReference type="EMBL" id="KAH7138289.1"/>
    </source>
</evidence>
<accession>A0A9P9J1T7</accession>
<dbReference type="Proteomes" id="UP000700596">
    <property type="component" value="Unassembled WGS sequence"/>
</dbReference>
<dbReference type="InterPro" id="IPR037653">
    <property type="entry name" value="Cbp6"/>
</dbReference>
<comment type="caution">
    <text evidence="2">The sequence shown here is derived from an EMBL/GenBank/DDBJ whole genome shotgun (WGS) entry which is preliminary data.</text>
</comment>
<dbReference type="EMBL" id="JAGMWT010000001">
    <property type="protein sequence ID" value="KAH7138289.1"/>
    <property type="molecule type" value="Genomic_DNA"/>
</dbReference>
<dbReference type="GO" id="GO:0061671">
    <property type="term" value="C:Cbp3p-Cbp6 complex"/>
    <property type="evidence" value="ECO:0007669"/>
    <property type="project" value="InterPro"/>
</dbReference>
<sequence length="135" mass="15431">MTAQLLKGHYNRLLTLWPSDPLRPTLPLTNALQRRGTLYGVTPLPQPDNLPSKKLPETTTPAPQLSADAELANINALYSLLENRYSKTYKLSPGVLKPASNPEYYERLMEEIARAPTKTWWQAKVDNWKGMIRWQ</sequence>
<evidence type="ECO:0000256" key="1">
    <source>
        <dbReference type="SAM" id="MobiDB-lite"/>
    </source>
</evidence>
<dbReference type="GO" id="GO:0043022">
    <property type="term" value="F:ribosome binding"/>
    <property type="evidence" value="ECO:0007669"/>
    <property type="project" value="InterPro"/>
</dbReference>
<name>A0A9P9J1T7_9PLEO</name>
<dbReference type="AlphaFoldDB" id="A0A9P9J1T7"/>
<protein>
    <submittedName>
        <fullName evidence="2">Uncharacterized protein</fullName>
    </submittedName>
</protein>
<dbReference type="PANTHER" id="PTHR28250:SF1">
    <property type="entry name" value="CYTOCHROME B PRE-MRNA-PROCESSING PROTEIN 6"/>
    <property type="match status" value="1"/>
</dbReference>
<dbReference type="PANTHER" id="PTHR28250">
    <property type="entry name" value="CYTOCHROME B PRE-MRNA-PROCESSING PROTEIN 6"/>
    <property type="match status" value="1"/>
</dbReference>
<gene>
    <name evidence="2" type="ORF">B0J11DRAFT_574278</name>
</gene>